<accession>A0ABU6Y373</accession>
<evidence type="ECO:0000256" key="1">
    <source>
        <dbReference type="ARBA" id="ARBA00022690"/>
    </source>
</evidence>
<dbReference type="SMART" id="SM00452">
    <property type="entry name" value="STI"/>
    <property type="match status" value="1"/>
</dbReference>
<keyword evidence="1" id="KW-0646">Protease inhibitor</keyword>
<dbReference type="CDD" id="cd23377">
    <property type="entry name" value="beta-trefoil_STI_MP4-like"/>
    <property type="match status" value="1"/>
</dbReference>
<dbReference type="Proteomes" id="UP001341840">
    <property type="component" value="Unassembled WGS sequence"/>
</dbReference>
<dbReference type="EMBL" id="JASCZI010241660">
    <property type="protein sequence ID" value="MED6203744.1"/>
    <property type="molecule type" value="Genomic_DNA"/>
</dbReference>
<keyword evidence="3" id="KW-1015">Disulfide bond</keyword>
<keyword evidence="2" id="KW-0722">Serine protease inhibitor</keyword>
<gene>
    <name evidence="4" type="ORF">PIB30_002513</name>
</gene>
<comment type="caution">
    <text evidence="4">The sequence shown here is derived from an EMBL/GenBank/DDBJ whole genome shotgun (WGS) entry which is preliminary data.</text>
</comment>
<dbReference type="Gene3D" id="2.80.10.50">
    <property type="match status" value="1"/>
</dbReference>
<proteinExistence type="predicted"/>
<evidence type="ECO:0000313" key="5">
    <source>
        <dbReference type="Proteomes" id="UP001341840"/>
    </source>
</evidence>
<name>A0ABU6Y373_9FABA</name>
<dbReference type="PROSITE" id="PS00283">
    <property type="entry name" value="SOYBEAN_KUNITZ"/>
    <property type="match status" value="1"/>
</dbReference>
<dbReference type="InterPro" id="IPR011065">
    <property type="entry name" value="Kunitz_inhibitor_STI-like_sf"/>
</dbReference>
<dbReference type="InterPro" id="IPR002160">
    <property type="entry name" value="Prot_inh_Kunz-lg"/>
</dbReference>
<evidence type="ECO:0000256" key="2">
    <source>
        <dbReference type="ARBA" id="ARBA00022900"/>
    </source>
</evidence>
<dbReference type="PANTHER" id="PTHR33107:SF21">
    <property type="entry name" value="KUNITZ FAMILY TRYPSIN AND PROTEASE INHIBITOR PROTEIN"/>
    <property type="match status" value="1"/>
</dbReference>
<sequence length="201" mass="22308">MAAEQVVDTSDQQVLDTNGNPIFPGREYYILPAIRGPPGGGLKLGKTGNSKCPVTILQDYSETHTGFPVKFTIPGTSTLEIYEDTPLEIEFIKKPECVESSKWIVFIDYVKTLKACVGIGSQKDHPQGLIFHGTFKIEKYGFGYKLLFCTTDYSACDTIGTYDNYEGGKRLTITARDHAFDIEFVDSSSFYNNNNVTKSVV</sequence>
<dbReference type="SUPFAM" id="SSF50386">
    <property type="entry name" value="STI-like"/>
    <property type="match status" value="1"/>
</dbReference>
<evidence type="ECO:0000256" key="3">
    <source>
        <dbReference type="ARBA" id="ARBA00023157"/>
    </source>
</evidence>
<dbReference type="Pfam" id="PF00197">
    <property type="entry name" value="Kunitz_legume"/>
    <property type="match status" value="1"/>
</dbReference>
<dbReference type="PRINTS" id="PR00291">
    <property type="entry name" value="KUNITZINHBTR"/>
</dbReference>
<protein>
    <submittedName>
        <fullName evidence="4">Uncharacterized protein</fullName>
    </submittedName>
</protein>
<organism evidence="4 5">
    <name type="scientific">Stylosanthes scabra</name>
    <dbReference type="NCBI Taxonomy" id="79078"/>
    <lineage>
        <taxon>Eukaryota</taxon>
        <taxon>Viridiplantae</taxon>
        <taxon>Streptophyta</taxon>
        <taxon>Embryophyta</taxon>
        <taxon>Tracheophyta</taxon>
        <taxon>Spermatophyta</taxon>
        <taxon>Magnoliopsida</taxon>
        <taxon>eudicotyledons</taxon>
        <taxon>Gunneridae</taxon>
        <taxon>Pentapetalae</taxon>
        <taxon>rosids</taxon>
        <taxon>fabids</taxon>
        <taxon>Fabales</taxon>
        <taxon>Fabaceae</taxon>
        <taxon>Papilionoideae</taxon>
        <taxon>50 kb inversion clade</taxon>
        <taxon>dalbergioids sensu lato</taxon>
        <taxon>Dalbergieae</taxon>
        <taxon>Pterocarpus clade</taxon>
        <taxon>Stylosanthes</taxon>
    </lineage>
</organism>
<keyword evidence="5" id="KW-1185">Reference proteome</keyword>
<reference evidence="4 5" key="1">
    <citation type="journal article" date="2023" name="Plants (Basel)">
        <title>Bridging the Gap: Combining Genomics and Transcriptomics Approaches to Understand Stylosanthes scabra, an Orphan Legume from the Brazilian Caatinga.</title>
        <authorList>
            <person name="Ferreira-Neto J.R.C."/>
            <person name="da Silva M.D."/>
            <person name="Binneck E."/>
            <person name="de Melo N.F."/>
            <person name="da Silva R.H."/>
            <person name="de Melo A.L.T.M."/>
            <person name="Pandolfi V."/>
            <person name="Bustamante F.O."/>
            <person name="Brasileiro-Vidal A.C."/>
            <person name="Benko-Iseppon A.M."/>
        </authorList>
    </citation>
    <scope>NUCLEOTIDE SEQUENCE [LARGE SCALE GENOMIC DNA]</scope>
    <source>
        <tissue evidence="4">Leaves</tissue>
    </source>
</reference>
<dbReference type="PANTHER" id="PTHR33107">
    <property type="entry name" value="KUNITZ TRYPSIN INHIBITOR 2"/>
    <property type="match status" value="1"/>
</dbReference>
<evidence type="ECO:0000313" key="4">
    <source>
        <dbReference type="EMBL" id="MED6203744.1"/>
    </source>
</evidence>